<name>A0A7J7K9Y7_BUGNE</name>
<evidence type="ECO:0000313" key="1">
    <source>
        <dbReference type="EMBL" id="KAF6035472.1"/>
    </source>
</evidence>
<keyword evidence="2" id="KW-1185">Reference proteome</keyword>
<reference evidence="1" key="1">
    <citation type="submission" date="2020-06" db="EMBL/GenBank/DDBJ databases">
        <title>Draft genome of Bugula neritina, a colonial animal packing powerful symbionts and potential medicines.</title>
        <authorList>
            <person name="Rayko M."/>
        </authorList>
    </citation>
    <scope>NUCLEOTIDE SEQUENCE [LARGE SCALE GENOMIC DNA]</scope>
    <source>
        <strain evidence="1">Kwan_BN1</strain>
    </source>
</reference>
<accession>A0A7J7K9Y7</accession>
<organism evidence="1 2">
    <name type="scientific">Bugula neritina</name>
    <name type="common">Brown bryozoan</name>
    <name type="synonym">Sertularia neritina</name>
    <dbReference type="NCBI Taxonomy" id="10212"/>
    <lineage>
        <taxon>Eukaryota</taxon>
        <taxon>Metazoa</taxon>
        <taxon>Spiralia</taxon>
        <taxon>Lophotrochozoa</taxon>
        <taxon>Bryozoa</taxon>
        <taxon>Gymnolaemata</taxon>
        <taxon>Cheilostomatida</taxon>
        <taxon>Flustrina</taxon>
        <taxon>Buguloidea</taxon>
        <taxon>Bugulidae</taxon>
        <taxon>Bugula</taxon>
    </lineage>
</organism>
<sequence>MVLLGYNQMKGTASLLLTKTVRAILQQLKNEEIKNLGKIMGIMVQDGYLYVCHHNGVGDFSYNTVEASAAI</sequence>
<proteinExistence type="predicted"/>
<dbReference type="AlphaFoldDB" id="A0A7J7K9Y7"/>
<evidence type="ECO:0000313" key="2">
    <source>
        <dbReference type="Proteomes" id="UP000593567"/>
    </source>
</evidence>
<comment type="caution">
    <text evidence="1">The sequence shown here is derived from an EMBL/GenBank/DDBJ whole genome shotgun (WGS) entry which is preliminary data.</text>
</comment>
<protein>
    <submittedName>
        <fullName evidence="1">Uncharacterized protein</fullName>
    </submittedName>
</protein>
<dbReference type="Proteomes" id="UP000593567">
    <property type="component" value="Unassembled WGS sequence"/>
</dbReference>
<gene>
    <name evidence="1" type="ORF">EB796_006223</name>
</gene>
<dbReference type="EMBL" id="VXIV02000873">
    <property type="protein sequence ID" value="KAF6035472.1"/>
    <property type="molecule type" value="Genomic_DNA"/>
</dbReference>